<dbReference type="Gene3D" id="3.40.50.2000">
    <property type="entry name" value="Glycogen Phosphorylase B"/>
    <property type="match status" value="2"/>
</dbReference>
<evidence type="ECO:0000313" key="3">
    <source>
        <dbReference type="EMBL" id="SJZ76556.1"/>
    </source>
</evidence>
<dbReference type="InterPro" id="IPR028098">
    <property type="entry name" value="Glyco_trans_4-like_N"/>
</dbReference>
<dbReference type="InterPro" id="IPR001296">
    <property type="entry name" value="Glyco_trans_1"/>
</dbReference>
<dbReference type="RefSeq" id="WP_078711959.1">
    <property type="nucleotide sequence ID" value="NZ_FUWY01000004.1"/>
</dbReference>
<dbReference type="Pfam" id="PF13439">
    <property type="entry name" value="Glyco_transf_4"/>
    <property type="match status" value="1"/>
</dbReference>
<proteinExistence type="predicted"/>
<dbReference type="PANTHER" id="PTHR45947">
    <property type="entry name" value="SULFOQUINOVOSYL TRANSFERASE SQD2"/>
    <property type="match status" value="1"/>
</dbReference>
<sequence>MKVLLYFESEKALQNSGIGRALKHQIAACESAGIEYTTDPWDDDYDILHINTVGLNSESIIKKTRNDGKPVIYHAHSTEEDFRNSFILSNQIAPIFKKRLVSLYTQADAIITPTPYSKSLLEGYGITLPIYAVSNGIQLSRYDYNEEKIKAFKKYFSLKDTDKVVLSVGLYFERKGILDFIEIAKQCPEYKFIWFGYTNRVMIPKTVRDVVDDYPDNVIFPGYVKGPIIEGAYTGANCFFFPSYEETEGIVVLEALAARQEVLLRDIGVFDPWLVDGVNCYKASTNEEFIEKIKGIVECTLPKTSEEGRRTAEERSISSVGQQLKEIYESVLKNH</sequence>
<dbReference type="OrthoDB" id="9806653at2"/>
<feature type="domain" description="Glycosyltransferase subfamily 4-like N-terminal" evidence="2">
    <location>
        <begin position="44"/>
        <end position="141"/>
    </location>
</feature>
<dbReference type="Proteomes" id="UP000243297">
    <property type="component" value="Unassembled WGS sequence"/>
</dbReference>
<dbReference type="AlphaFoldDB" id="A0A1T4NBW3"/>
<reference evidence="4" key="1">
    <citation type="submission" date="2017-02" db="EMBL/GenBank/DDBJ databases">
        <authorList>
            <person name="Varghese N."/>
            <person name="Submissions S."/>
        </authorList>
    </citation>
    <scope>NUCLEOTIDE SEQUENCE [LARGE SCALE GENOMIC DNA]</scope>
    <source>
        <strain evidence="4">ATCC 25662</strain>
    </source>
</reference>
<feature type="domain" description="Glycosyl transferase family 1" evidence="1">
    <location>
        <begin position="154"/>
        <end position="305"/>
    </location>
</feature>
<gene>
    <name evidence="3" type="ORF">SAMN02745191_1560</name>
</gene>
<dbReference type="InterPro" id="IPR050194">
    <property type="entry name" value="Glycosyltransferase_grp1"/>
</dbReference>
<dbReference type="STRING" id="118967.SAMN02745191_1560"/>
<dbReference type="GO" id="GO:0016757">
    <property type="term" value="F:glycosyltransferase activity"/>
    <property type="evidence" value="ECO:0007669"/>
    <property type="project" value="InterPro"/>
</dbReference>
<accession>A0A1T4NBW3</accession>
<dbReference type="Pfam" id="PF00534">
    <property type="entry name" value="Glycos_transf_1"/>
    <property type="match status" value="1"/>
</dbReference>
<protein>
    <submittedName>
        <fullName evidence="3">1,2-diacylglycerol-3-alpha-glucose alpha-1,2-glucosyltransferase</fullName>
    </submittedName>
</protein>
<keyword evidence="3" id="KW-0808">Transferase</keyword>
<dbReference type="SUPFAM" id="SSF53756">
    <property type="entry name" value="UDP-Glycosyltransferase/glycogen phosphorylase"/>
    <property type="match status" value="1"/>
</dbReference>
<keyword evidence="4" id="KW-1185">Reference proteome</keyword>
<dbReference type="EMBL" id="FUWY01000004">
    <property type="protein sequence ID" value="SJZ76556.1"/>
    <property type="molecule type" value="Genomic_DNA"/>
</dbReference>
<evidence type="ECO:0000259" key="2">
    <source>
        <dbReference type="Pfam" id="PF13439"/>
    </source>
</evidence>
<evidence type="ECO:0000259" key="1">
    <source>
        <dbReference type="Pfam" id="PF00534"/>
    </source>
</evidence>
<dbReference type="PANTHER" id="PTHR45947:SF3">
    <property type="entry name" value="SULFOQUINOVOSYL TRANSFERASE SQD2"/>
    <property type="match status" value="1"/>
</dbReference>
<organism evidence="3 4">
    <name type="scientific">Anaerorhabdus furcosa</name>
    <dbReference type="NCBI Taxonomy" id="118967"/>
    <lineage>
        <taxon>Bacteria</taxon>
        <taxon>Bacillati</taxon>
        <taxon>Bacillota</taxon>
        <taxon>Erysipelotrichia</taxon>
        <taxon>Erysipelotrichales</taxon>
        <taxon>Erysipelotrichaceae</taxon>
        <taxon>Anaerorhabdus</taxon>
    </lineage>
</organism>
<evidence type="ECO:0000313" key="4">
    <source>
        <dbReference type="Proteomes" id="UP000243297"/>
    </source>
</evidence>
<name>A0A1T4NBW3_9FIRM</name>